<dbReference type="Proteomes" id="UP000231962">
    <property type="component" value="Unassembled WGS sequence"/>
</dbReference>
<reference evidence="3 4" key="1">
    <citation type="submission" date="2017-07" db="EMBL/GenBank/DDBJ databases">
        <title>Leptospira spp. isolated from tropical soils.</title>
        <authorList>
            <person name="Thibeaux R."/>
            <person name="Iraola G."/>
            <person name="Ferres I."/>
            <person name="Bierque E."/>
            <person name="Girault D."/>
            <person name="Soupe-Gilbert M.-E."/>
            <person name="Picardeau M."/>
            <person name="Goarant C."/>
        </authorList>
    </citation>
    <scope>NUCLEOTIDE SEQUENCE [LARGE SCALE GENOMIC DNA]</scope>
    <source>
        <strain evidence="2 4">FH1-B-B1</strain>
        <strain evidence="1 3">FH1-B-C1</strain>
    </source>
</reference>
<name>A0A2M9ZK50_9LEPT</name>
<dbReference type="RefSeq" id="WP_100714253.1">
    <property type="nucleotide sequence ID" value="NZ_NPDY01000011.1"/>
</dbReference>
<dbReference type="EMBL" id="NPDY01000011">
    <property type="protein sequence ID" value="PJZ69200.1"/>
    <property type="molecule type" value="Genomic_DNA"/>
</dbReference>
<comment type="caution">
    <text evidence="2">The sequence shown here is derived from an EMBL/GenBank/DDBJ whole genome shotgun (WGS) entry which is preliminary data.</text>
</comment>
<evidence type="ECO:0000313" key="4">
    <source>
        <dbReference type="Proteomes" id="UP000231990"/>
    </source>
</evidence>
<proteinExistence type="predicted"/>
<evidence type="ECO:0000313" key="1">
    <source>
        <dbReference type="EMBL" id="PJZ69200.1"/>
    </source>
</evidence>
<accession>A0A2M9ZK50</accession>
<evidence type="ECO:0000313" key="2">
    <source>
        <dbReference type="EMBL" id="PJZ72418.1"/>
    </source>
</evidence>
<dbReference type="AlphaFoldDB" id="A0A2M9ZK50"/>
<dbReference type="OrthoDB" id="332930at2"/>
<keyword evidence="3" id="KW-1185">Reference proteome</keyword>
<dbReference type="EMBL" id="NPDZ01000010">
    <property type="protein sequence ID" value="PJZ72418.1"/>
    <property type="molecule type" value="Genomic_DNA"/>
</dbReference>
<evidence type="ECO:0000313" key="3">
    <source>
        <dbReference type="Proteomes" id="UP000231962"/>
    </source>
</evidence>
<evidence type="ECO:0008006" key="5">
    <source>
        <dbReference type="Google" id="ProtNLM"/>
    </source>
</evidence>
<gene>
    <name evidence="1" type="ORF">CH360_11795</name>
    <name evidence="2" type="ORF">CH373_14825</name>
</gene>
<dbReference type="Proteomes" id="UP000231990">
    <property type="component" value="Unassembled WGS sequence"/>
</dbReference>
<sequence>MARRLDSEIKILPNGDWCFRGSNIEQKDILEYFRKSLREASDGVYISNEFGELSEKGYLELNGYASFLTSFEEVDGDLVFTSDAGIKFKRSDLEIAADREGVLYAKEIGSKFLKYRLARNVISALSDYIEETKDGLILKTEKAKVKILETSEGPEVPLPVEFRTDKTT</sequence>
<organism evidence="2 4">
    <name type="scientific">Leptospira perolatii</name>
    <dbReference type="NCBI Taxonomy" id="2023191"/>
    <lineage>
        <taxon>Bacteria</taxon>
        <taxon>Pseudomonadati</taxon>
        <taxon>Spirochaetota</taxon>
        <taxon>Spirochaetia</taxon>
        <taxon>Leptospirales</taxon>
        <taxon>Leptospiraceae</taxon>
        <taxon>Leptospira</taxon>
    </lineage>
</organism>
<protein>
    <recommendedName>
        <fullName evidence="5">DUF1285 domain-containing protein</fullName>
    </recommendedName>
</protein>